<evidence type="ECO:0000313" key="7">
    <source>
        <dbReference type="Proteomes" id="UP000289326"/>
    </source>
</evidence>
<evidence type="ECO:0000313" key="6">
    <source>
        <dbReference type="EMBL" id="QBF34365.1"/>
    </source>
</evidence>
<protein>
    <submittedName>
        <fullName evidence="6">Nitroreductase</fullName>
    </submittedName>
</protein>
<dbReference type="GO" id="GO:0016491">
    <property type="term" value="F:oxidoreductase activity"/>
    <property type="evidence" value="ECO:0007669"/>
    <property type="project" value="UniProtKB-KW"/>
</dbReference>
<evidence type="ECO:0000256" key="1">
    <source>
        <dbReference type="ARBA" id="ARBA00008366"/>
    </source>
</evidence>
<dbReference type="PANTHER" id="PTHR43425">
    <property type="entry name" value="OXYGEN-INSENSITIVE NADPH NITROREDUCTASE"/>
    <property type="match status" value="1"/>
</dbReference>
<dbReference type="KEGG" id="mphi:EG856_00230"/>
<dbReference type="InterPro" id="IPR029479">
    <property type="entry name" value="Nitroreductase"/>
</dbReference>
<keyword evidence="3" id="KW-0288">FMN</keyword>
<dbReference type="Pfam" id="PF00881">
    <property type="entry name" value="Nitroreductase"/>
    <property type="match status" value="1"/>
</dbReference>
<dbReference type="OrthoDB" id="9812105at2"/>
<evidence type="ECO:0000256" key="2">
    <source>
        <dbReference type="ARBA" id="ARBA00022630"/>
    </source>
</evidence>
<dbReference type="RefSeq" id="WP_130429143.1">
    <property type="nucleotide sequence ID" value="NZ_CP034841.1"/>
</dbReference>
<dbReference type="Proteomes" id="UP000289326">
    <property type="component" value="Chromosome"/>
</dbReference>
<feature type="domain" description="Nitroreductase" evidence="5">
    <location>
        <begin position="7"/>
        <end position="164"/>
    </location>
</feature>
<comment type="similarity">
    <text evidence="1">Belongs to the flavin oxidoreductase frp family.</text>
</comment>
<dbReference type="SUPFAM" id="SSF55469">
    <property type="entry name" value="FMN-dependent nitroreductase-like"/>
    <property type="match status" value="1"/>
</dbReference>
<keyword evidence="4" id="KW-0560">Oxidoreductase</keyword>
<dbReference type="AlphaFoldDB" id="A0A4P6MLA5"/>
<keyword evidence="7" id="KW-1185">Reference proteome</keyword>
<evidence type="ECO:0000259" key="5">
    <source>
        <dbReference type="Pfam" id="PF00881"/>
    </source>
</evidence>
<gene>
    <name evidence="6" type="ORF">EG856_00230</name>
</gene>
<dbReference type="EMBL" id="CP034841">
    <property type="protein sequence ID" value="QBF34365.1"/>
    <property type="molecule type" value="Genomic_DNA"/>
</dbReference>
<keyword evidence="2" id="KW-0285">Flavoprotein</keyword>
<name>A0A4P6MLA5_9BACT</name>
<reference evidence="6 7" key="1">
    <citation type="submission" date="2019-01" db="EMBL/GenBank/DDBJ databases">
        <title>Complete sequence and annotation of the Mycoplasma phocirhinis strain 852T genome.</title>
        <authorList>
            <person name="Frasca S.Jr."/>
            <person name="Kutish G.F."/>
            <person name="Castellanos Gell J."/>
            <person name="Michaels D.L."/>
            <person name="Brown D.R."/>
        </authorList>
    </citation>
    <scope>NUCLEOTIDE SEQUENCE [LARGE SCALE GENOMIC DNA]</scope>
    <source>
        <strain evidence="6 7">852</strain>
    </source>
</reference>
<dbReference type="InterPro" id="IPR000415">
    <property type="entry name" value="Nitroreductase-like"/>
</dbReference>
<sequence length="244" mass="28063">MDFYQKIMNRYSVREFDVNKTVTEEEYKKIINVINSAPTSSNWHSSSVIVVKDRQILNELSKVNKFTGALKTANLLLVFLADFNRMIEAKNEFPDYEYNHNSSESYTVAVGDAFIQATMAQDIAVNLGLDTLFLGLTRMMVEPLIKHLNIQGQAFPVVSLAIGHKVNQTKIKPKLNRVFENKYDIDKLKNEIIKYNNEILKYFQSITPDKTGFSYTHATIKSASSYKMDTDLIEKIWNLKLTQK</sequence>
<evidence type="ECO:0000256" key="4">
    <source>
        <dbReference type="ARBA" id="ARBA00023002"/>
    </source>
</evidence>
<accession>A0A4P6MLA5</accession>
<proteinExistence type="inferred from homology"/>
<dbReference type="PANTHER" id="PTHR43425:SF2">
    <property type="entry name" value="OXYGEN-INSENSITIVE NADPH NITROREDUCTASE"/>
    <property type="match status" value="1"/>
</dbReference>
<dbReference type="InterPro" id="IPR016446">
    <property type="entry name" value="Flavin_OxRdtase_Frp"/>
</dbReference>
<organism evidence="6 7">
    <name type="scientific">Mycoplasmopsis phocirhinis</name>
    <dbReference type="NCBI Taxonomy" id="142650"/>
    <lineage>
        <taxon>Bacteria</taxon>
        <taxon>Bacillati</taxon>
        <taxon>Mycoplasmatota</taxon>
        <taxon>Mycoplasmoidales</taxon>
        <taxon>Metamycoplasmataceae</taxon>
        <taxon>Mycoplasmopsis</taxon>
    </lineage>
</organism>
<dbReference type="Gene3D" id="3.40.109.10">
    <property type="entry name" value="NADH Oxidase"/>
    <property type="match status" value="1"/>
</dbReference>
<evidence type="ECO:0000256" key="3">
    <source>
        <dbReference type="ARBA" id="ARBA00022643"/>
    </source>
</evidence>